<proteinExistence type="predicted"/>
<name>A0ACB8Q858_9AGAM</name>
<reference evidence="1" key="2">
    <citation type="journal article" date="2022" name="New Phytol.">
        <title>Evolutionary transition to the ectomycorrhizal habit in the genomes of a hyperdiverse lineage of mushroom-forming fungi.</title>
        <authorList>
            <person name="Looney B."/>
            <person name="Miyauchi S."/>
            <person name="Morin E."/>
            <person name="Drula E."/>
            <person name="Courty P.E."/>
            <person name="Kohler A."/>
            <person name="Kuo A."/>
            <person name="LaButti K."/>
            <person name="Pangilinan J."/>
            <person name="Lipzen A."/>
            <person name="Riley R."/>
            <person name="Andreopoulos W."/>
            <person name="He G."/>
            <person name="Johnson J."/>
            <person name="Nolan M."/>
            <person name="Tritt A."/>
            <person name="Barry K.W."/>
            <person name="Grigoriev I.V."/>
            <person name="Nagy L.G."/>
            <person name="Hibbett D."/>
            <person name="Henrissat B."/>
            <person name="Matheny P.B."/>
            <person name="Labbe J."/>
            <person name="Martin F.M."/>
        </authorList>
    </citation>
    <scope>NUCLEOTIDE SEQUENCE</scope>
    <source>
        <strain evidence="1">EC-137</strain>
    </source>
</reference>
<evidence type="ECO:0000313" key="2">
    <source>
        <dbReference type="Proteomes" id="UP000814128"/>
    </source>
</evidence>
<dbReference type="EMBL" id="MU273820">
    <property type="protein sequence ID" value="KAI0027912.1"/>
    <property type="molecule type" value="Genomic_DNA"/>
</dbReference>
<comment type="caution">
    <text evidence="1">The sequence shown here is derived from an EMBL/GenBank/DDBJ whole genome shotgun (WGS) entry which is preliminary data.</text>
</comment>
<accession>A0ACB8Q858</accession>
<sequence>MDYRLLAFFFVVLFAFTEAIPRLGPQTATFSPTSVTSNERNVVGDVATIISVLDGSSSTESTAPQNTCPPCSLSPWQPLFEWWTAFLTSATTFAHPVAVPFVWLIVAGVLGMTAWTVIVTEGTLMDIWAMWLNTWLSPKERETPRRCAAGIQVDLFPEPSIPPEADVKKLHGQGMQAICDRETQTAHEQVAEAEL</sequence>
<protein>
    <submittedName>
        <fullName evidence="1">Uncharacterized protein</fullName>
    </submittedName>
</protein>
<dbReference type="Proteomes" id="UP000814128">
    <property type="component" value="Unassembled WGS sequence"/>
</dbReference>
<evidence type="ECO:0000313" key="1">
    <source>
        <dbReference type="EMBL" id="KAI0027912.1"/>
    </source>
</evidence>
<reference evidence="1" key="1">
    <citation type="submission" date="2021-02" db="EMBL/GenBank/DDBJ databases">
        <authorList>
            <consortium name="DOE Joint Genome Institute"/>
            <person name="Ahrendt S."/>
            <person name="Looney B.P."/>
            <person name="Miyauchi S."/>
            <person name="Morin E."/>
            <person name="Drula E."/>
            <person name="Courty P.E."/>
            <person name="Chicoki N."/>
            <person name="Fauchery L."/>
            <person name="Kohler A."/>
            <person name="Kuo A."/>
            <person name="Labutti K."/>
            <person name="Pangilinan J."/>
            <person name="Lipzen A."/>
            <person name="Riley R."/>
            <person name="Andreopoulos W."/>
            <person name="He G."/>
            <person name="Johnson J."/>
            <person name="Barry K.W."/>
            <person name="Grigoriev I.V."/>
            <person name="Nagy L."/>
            <person name="Hibbett D."/>
            <person name="Henrissat B."/>
            <person name="Matheny P.B."/>
            <person name="Labbe J."/>
            <person name="Martin F."/>
        </authorList>
    </citation>
    <scope>NUCLEOTIDE SEQUENCE</scope>
    <source>
        <strain evidence="1">EC-137</strain>
    </source>
</reference>
<gene>
    <name evidence="1" type="ORF">K488DRAFT_90319</name>
</gene>
<keyword evidence="2" id="KW-1185">Reference proteome</keyword>
<organism evidence="1 2">
    <name type="scientific">Vararia minispora EC-137</name>
    <dbReference type="NCBI Taxonomy" id="1314806"/>
    <lineage>
        <taxon>Eukaryota</taxon>
        <taxon>Fungi</taxon>
        <taxon>Dikarya</taxon>
        <taxon>Basidiomycota</taxon>
        <taxon>Agaricomycotina</taxon>
        <taxon>Agaricomycetes</taxon>
        <taxon>Russulales</taxon>
        <taxon>Lachnocladiaceae</taxon>
        <taxon>Vararia</taxon>
    </lineage>
</organism>